<dbReference type="EMBL" id="SODU01000002">
    <property type="protein sequence ID" value="TDW90530.1"/>
    <property type="molecule type" value="Genomic_DNA"/>
</dbReference>
<dbReference type="GO" id="GO:0006508">
    <property type="term" value="P:proteolysis"/>
    <property type="evidence" value="ECO:0007669"/>
    <property type="project" value="UniProtKB-KW"/>
</dbReference>
<evidence type="ECO:0000256" key="3">
    <source>
        <dbReference type="ARBA" id="ARBA00022692"/>
    </source>
</evidence>
<evidence type="ECO:0000256" key="1">
    <source>
        <dbReference type="ARBA" id="ARBA00004141"/>
    </source>
</evidence>
<evidence type="ECO:0000256" key="4">
    <source>
        <dbReference type="ARBA" id="ARBA00022989"/>
    </source>
</evidence>
<feature type="transmembrane region" description="Helical" evidence="6">
    <location>
        <begin position="161"/>
        <end position="180"/>
    </location>
</feature>
<keyword evidence="7" id="KW-0645">Protease</keyword>
<dbReference type="Pfam" id="PF01027">
    <property type="entry name" value="Bax1-I"/>
    <property type="match status" value="1"/>
</dbReference>
<dbReference type="GO" id="GO:0008233">
    <property type="term" value="F:peptidase activity"/>
    <property type="evidence" value="ECO:0007669"/>
    <property type="project" value="UniProtKB-KW"/>
</dbReference>
<keyword evidence="3 6" id="KW-0812">Transmembrane</keyword>
<feature type="transmembrane region" description="Helical" evidence="6">
    <location>
        <begin position="21"/>
        <end position="42"/>
    </location>
</feature>
<feature type="transmembrane region" description="Helical" evidence="6">
    <location>
        <begin position="137"/>
        <end position="155"/>
    </location>
</feature>
<reference evidence="7 8" key="1">
    <citation type="submission" date="2019-03" db="EMBL/GenBank/DDBJ databases">
        <title>Genomic Encyclopedia of Type Strains, Phase III (KMG-III): the genomes of soil and plant-associated and newly described type strains.</title>
        <authorList>
            <person name="Whitman W."/>
        </authorList>
    </citation>
    <scope>NUCLEOTIDE SEQUENCE [LARGE SCALE GENOMIC DNA]</scope>
    <source>
        <strain evidence="7 8">VKMAc-2574</strain>
    </source>
</reference>
<name>A0ABY2FGN0_9ACTN</name>
<feature type="transmembrane region" description="Helical" evidence="6">
    <location>
        <begin position="48"/>
        <end position="68"/>
    </location>
</feature>
<feature type="transmembrane region" description="Helical" evidence="6">
    <location>
        <begin position="75"/>
        <end position="99"/>
    </location>
</feature>
<accession>A0ABY2FGN0</accession>
<dbReference type="InterPro" id="IPR006214">
    <property type="entry name" value="Bax_inhibitor_1-related"/>
</dbReference>
<evidence type="ECO:0000256" key="2">
    <source>
        <dbReference type="ARBA" id="ARBA00010350"/>
    </source>
</evidence>
<feature type="transmembrane region" description="Helical" evidence="6">
    <location>
        <begin position="192"/>
        <end position="214"/>
    </location>
</feature>
<organism evidence="7 8">
    <name type="scientific">Kribbella pratensis</name>
    <dbReference type="NCBI Taxonomy" id="2512112"/>
    <lineage>
        <taxon>Bacteria</taxon>
        <taxon>Bacillati</taxon>
        <taxon>Actinomycetota</taxon>
        <taxon>Actinomycetes</taxon>
        <taxon>Propionibacteriales</taxon>
        <taxon>Kribbellaceae</taxon>
        <taxon>Kribbella</taxon>
    </lineage>
</organism>
<comment type="similarity">
    <text evidence="2 6">Belongs to the BI1 family.</text>
</comment>
<comment type="caution">
    <text evidence="7">The sequence shown here is derived from an EMBL/GenBank/DDBJ whole genome shotgun (WGS) entry which is preliminary data.</text>
</comment>
<protein>
    <submittedName>
        <fullName evidence="7">Modulator of FtsH protease</fullName>
    </submittedName>
</protein>
<dbReference type="PANTHER" id="PTHR23291">
    <property type="entry name" value="BAX INHIBITOR-RELATED"/>
    <property type="match status" value="1"/>
</dbReference>
<evidence type="ECO:0000313" key="8">
    <source>
        <dbReference type="Proteomes" id="UP000295060"/>
    </source>
</evidence>
<sequence>MTEYIAPSPAELTRRDRTHTLFAQTMQYVAVTAGLFALGAYLGRNLHGGLGLIAFVAAIGCLIGMQFAASRSIELTIGLLSAFGLLTGLGVAPTLTYYASADPRALWQAGGATALFIAGFGATGYATRRDLSAFGRIGSWALIGLILFGIVLVFVQIPNGALIYSVLGLVIFAGLVMFDFQRLRRSAETESAPLLAASIFVDILNVFLFFLQIFSRPNSS</sequence>
<dbReference type="Proteomes" id="UP000295060">
    <property type="component" value="Unassembled WGS sequence"/>
</dbReference>
<keyword evidence="5 6" id="KW-0472">Membrane</keyword>
<evidence type="ECO:0000256" key="5">
    <source>
        <dbReference type="ARBA" id="ARBA00023136"/>
    </source>
</evidence>
<dbReference type="RefSeq" id="WP_134130500.1">
    <property type="nucleotide sequence ID" value="NZ_SODU01000002.1"/>
</dbReference>
<dbReference type="PANTHER" id="PTHR23291:SF50">
    <property type="entry name" value="PROTEIN LIFEGUARD 4"/>
    <property type="match status" value="1"/>
</dbReference>
<keyword evidence="7" id="KW-0378">Hydrolase</keyword>
<evidence type="ECO:0000313" key="7">
    <source>
        <dbReference type="EMBL" id="TDW90530.1"/>
    </source>
</evidence>
<keyword evidence="8" id="KW-1185">Reference proteome</keyword>
<evidence type="ECO:0000256" key="6">
    <source>
        <dbReference type="RuleBase" id="RU004379"/>
    </source>
</evidence>
<comment type="subcellular location">
    <subcellularLocation>
        <location evidence="1">Membrane</location>
        <topology evidence="1">Multi-pass membrane protein</topology>
    </subcellularLocation>
</comment>
<keyword evidence="4 6" id="KW-1133">Transmembrane helix</keyword>
<feature type="transmembrane region" description="Helical" evidence="6">
    <location>
        <begin position="105"/>
        <end position="125"/>
    </location>
</feature>
<gene>
    <name evidence="7" type="ORF">EV137_4350</name>
</gene>
<proteinExistence type="inferred from homology"/>